<dbReference type="InterPro" id="IPR035906">
    <property type="entry name" value="MetI-like_sf"/>
</dbReference>
<feature type="transmembrane region" description="Helical" evidence="9">
    <location>
        <begin position="221"/>
        <end position="240"/>
    </location>
</feature>
<dbReference type="PANTHER" id="PTHR30614:SF37">
    <property type="entry name" value="AMINO-ACID ABC TRANSPORTER PERMEASE PROTEIN YHDX-RELATED"/>
    <property type="match status" value="1"/>
</dbReference>
<keyword evidence="5 9" id="KW-0812">Transmembrane</keyword>
<reference evidence="11 12" key="1">
    <citation type="submission" date="2022-05" db="EMBL/GenBank/DDBJ databases">
        <authorList>
            <person name="Park J.-S."/>
        </authorList>
    </citation>
    <scope>NUCLEOTIDE SEQUENCE [LARGE SCALE GENOMIC DNA]</scope>
    <source>
        <strain evidence="11 12">2012CJ34-2</strain>
    </source>
</reference>
<dbReference type="InterPro" id="IPR043429">
    <property type="entry name" value="ArtM/GltK/GlnP/TcyL/YhdX-like"/>
</dbReference>
<dbReference type="InterPro" id="IPR010065">
    <property type="entry name" value="AA_ABC_transptr_permease_3TM"/>
</dbReference>
<comment type="caution">
    <text evidence="11">The sequence shown here is derived from an EMBL/GenBank/DDBJ whole genome shotgun (WGS) entry which is preliminary data.</text>
</comment>
<gene>
    <name evidence="11" type="ORF">M3P05_00900</name>
</gene>
<organism evidence="11 12">
    <name type="scientific">Parendozoicomonas callyspongiae</name>
    <dbReference type="NCBI Taxonomy" id="2942213"/>
    <lineage>
        <taxon>Bacteria</taxon>
        <taxon>Pseudomonadati</taxon>
        <taxon>Pseudomonadota</taxon>
        <taxon>Gammaproteobacteria</taxon>
        <taxon>Oceanospirillales</taxon>
        <taxon>Endozoicomonadaceae</taxon>
        <taxon>Parendozoicomonas</taxon>
    </lineage>
</organism>
<feature type="transmembrane region" description="Helical" evidence="9">
    <location>
        <begin position="260"/>
        <end position="279"/>
    </location>
</feature>
<evidence type="ECO:0000256" key="7">
    <source>
        <dbReference type="ARBA" id="ARBA00022989"/>
    </source>
</evidence>
<comment type="subcellular location">
    <subcellularLocation>
        <location evidence="1">Cell inner membrane</location>
        <topology evidence="1">Multi-pass membrane protein</topology>
    </subcellularLocation>
    <subcellularLocation>
        <location evidence="9">Cell membrane</location>
        <topology evidence="9">Multi-pass membrane protein</topology>
    </subcellularLocation>
</comment>
<feature type="domain" description="ABC transmembrane type-1" evidence="10">
    <location>
        <begin position="94"/>
        <end position="387"/>
    </location>
</feature>
<feature type="transmembrane region" description="Helical" evidence="9">
    <location>
        <begin position="90"/>
        <end position="115"/>
    </location>
</feature>
<keyword evidence="4" id="KW-1003">Cell membrane</keyword>
<keyword evidence="6" id="KW-0029">Amino-acid transport</keyword>
<keyword evidence="3 9" id="KW-0813">Transport</keyword>
<evidence type="ECO:0000259" key="10">
    <source>
        <dbReference type="PROSITE" id="PS50928"/>
    </source>
</evidence>
<dbReference type="RefSeq" id="WP_249697343.1">
    <property type="nucleotide sequence ID" value="NZ_JAMFLX010000001.1"/>
</dbReference>
<evidence type="ECO:0000256" key="6">
    <source>
        <dbReference type="ARBA" id="ARBA00022970"/>
    </source>
</evidence>
<evidence type="ECO:0000256" key="4">
    <source>
        <dbReference type="ARBA" id="ARBA00022475"/>
    </source>
</evidence>
<dbReference type="CDD" id="cd06261">
    <property type="entry name" value="TM_PBP2"/>
    <property type="match status" value="1"/>
</dbReference>
<dbReference type="Gene3D" id="1.10.3720.10">
    <property type="entry name" value="MetI-like"/>
    <property type="match status" value="1"/>
</dbReference>
<proteinExistence type="inferred from homology"/>
<accession>A0ABT0PAU3</accession>
<keyword evidence="12" id="KW-1185">Reference proteome</keyword>
<feature type="transmembrane region" description="Helical" evidence="9">
    <location>
        <begin position="368"/>
        <end position="390"/>
    </location>
</feature>
<dbReference type="Proteomes" id="UP001203338">
    <property type="component" value="Unassembled WGS sequence"/>
</dbReference>
<dbReference type="InterPro" id="IPR000515">
    <property type="entry name" value="MetI-like"/>
</dbReference>
<sequence length="399" mass="44149">MFRKNTLSSAMAESASMRFWYNPTFRSVFFQLLFIGLLFLLVATIVNNTTENLEQRGITTGFDFLNQEAGFGILQSLIEYDETHTFGRTFVVGLLNTALISVLGIALSTIVGFLVGIGRLSGNWLIARLSTAYIEIFRNIPVLLQILFWYIAVLRTLPSPRQSIALGDSIFLNLRGLYLPSPVFHEGPELVLIALALALVVTIGFIRWSHQRQEKTGKSLPNFRIGLGLLVVLPLITWFASGQPVSWDTPVLKGFNFRGGFAVIPELIALLLGLTFYTASYIAENVRSGIEAINKGQTEASGALGLHTGQTMRLVIVPQAMRVAIPPLATNYMNLIKNSSLATAIGYPELVNVFMGTTLNQTGQAIEIIAMTMAVYLTMNLLVSLFMNWFNKRMALVER</sequence>
<evidence type="ECO:0000256" key="9">
    <source>
        <dbReference type="RuleBase" id="RU363032"/>
    </source>
</evidence>
<dbReference type="EMBL" id="JAMFLX010000001">
    <property type="protein sequence ID" value="MCL6268509.1"/>
    <property type="molecule type" value="Genomic_DNA"/>
</dbReference>
<name>A0ABT0PAU3_9GAMM</name>
<dbReference type="NCBIfam" id="TIGR01726">
    <property type="entry name" value="HEQRo_perm_3TM"/>
    <property type="match status" value="1"/>
</dbReference>
<feature type="transmembrane region" description="Helical" evidence="9">
    <location>
        <begin position="136"/>
        <end position="153"/>
    </location>
</feature>
<evidence type="ECO:0000256" key="1">
    <source>
        <dbReference type="ARBA" id="ARBA00004429"/>
    </source>
</evidence>
<dbReference type="SUPFAM" id="SSF161098">
    <property type="entry name" value="MetI-like"/>
    <property type="match status" value="1"/>
</dbReference>
<feature type="transmembrane region" description="Helical" evidence="9">
    <location>
        <begin position="190"/>
        <end position="209"/>
    </location>
</feature>
<evidence type="ECO:0000256" key="3">
    <source>
        <dbReference type="ARBA" id="ARBA00022448"/>
    </source>
</evidence>
<evidence type="ECO:0000313" key="12">
    <source>
        <dbReference type="Proteomes" id="UP001203338"/>
    </source>
</evidence>
<evidence type="ECO:0000256" key="2">
    <source>
        <dbReference type="ARBA" id="ARBA00010072"/>
    </source>
</evidence>
<evidence type="ECO:0000313" key="11">
    <source>
        <dbReference type="EMBL" id="MCL6268509.1"/>
    </source>
</evidence>
<comment type="similarity">
    <text evidence="2">Belongs to the binding-protein-dependent transport system permease family. HisMQ subfamily.</text>
</comment>
<keyword evidence="8 9" id="KW-0472">Membrane</keyword>
<dbReference type="PANTHER" id="PTHR30614">
    <property type="entry name" value="MEMBRANE COMPONENT OF AMINO ACID ABC TRANSPORTER"/>
    <property type="match status" value="1"/>
</dbReference>
<feature type="transmembrane region" description="Helical" evidence="9">
    <location>
        <begin position="28"/>
        <end position="46"/>
    </location>
</feature>
<evidence type="ECO:0000256" key="5">
    <source>
        <dbReference type="ARBA" id="ARBA00022692"/>
    </source>
</evidence>
<keyword evidence="7 9" id="KW-1133">Transmembrane helix</keyword>
<dbReference type="Pfam" id="PF00528">
    <property type="entry name" value="BPD_transp_1"/>
    <property type="match status" value="1"/>
</dbReference>
<dbReference type="PROSITE" id="PS50928">
    <property type="entry name" value="ABC_TM1"/>
    <property type="match status" value="1"/>
</dbReference>
<evidence type="ECO:0000256" key="8">
    <source>
        <dbReference type="ARBA" id="ARBA00023136"/>
    </source>
</evidence>
<protein>
    <submittedName>
        <fullName evidence="11">Amino acid ABC transporter permease</fullName>
    </submittedName>
</protein>